<gene>
    <name evidence="1" type="ORF">DM860_016185</name>
</gene>
<reference evidence="1 2" key="1">
    <citation type="submission" date="2018-06" db="EMBL/GenBank/DDBJ databases">
        <title>The Genome of Cuscuta australis (Dodder) Provides Insight into the Evolution of Plant Parasitism.</title>
        <authorList>
            <person name="Liu H."/>
        </authorList>
    </citation>
    <scope>NUCLEOTIDE SEQUENCE [LARGE SCALE GENOMIC DNA]</scope>
    <source>
        <strain evidence="2">cv. Yunnan</strain>
        <tissue evidence="1">Vines</tissue>
    </source>
</reference>
<dbReference type="Proteomes" id="UP000249390">
    <property type="component" value="Unassembled WGS sequence"/>
</dbReference>
<proteinExistence type="predicted"/>
<evidence type="ECO:0000313" key="1">
    <source>
        <dbReference type="EMBL" id="RAL47984.1"/>
    </source>
</evidence>
<comment type="caution">
    <text evidence="1">The sequence shown here is derived from an EMBL/GenBank/DDBJ whole genome shotgun (WGS) entry which is preliminary data.</text>
</comment>
<organism evidence="1 2">
    <name type="scientific">Cuscuta australis</name>
    <dbReference type="NCBI Taxonomy" id="267555"/>
    <lineage>
        <taxon>Eukaryota</taxon>
        <taxon>Viridiplantae</taxon>
        <taxon>Streptophyta</taxon>
        <taxon>Embryophyta</taxon>
        <taxon>Tracheophyta</taxon>
        <taxon>Spermatophyta</taxon>
        <taxon>Magnoliopsida</taxon>
        <taxon>eudicotyledons</taxon>
        <taxon>Gunneridae</taxon>
        <taxon>Pentapetalae</taxon>
        <taxon>asterids</taxon>
        <taxon>lamiids</taxon>
        <taxon>Solanales</taxon>
        <taxon>Convolvulaceae</taxon>
        <taxon>Cuscuteae</taxon>
        <taxon>Cuscuta</taxon>
        <taxon>Cuscuta subgen. Grammica</taxon>
        <taxon>Cuscuta sect. Cleistogrammica</taxon>
    </lineage>
</organism>
<keyword evidence="2" id="KW-1185">Reference proteome</keyword>
<protein>
    <submittedName>
        <fullName evidence="1">Uncharacterized protein</fullName>
    </submittedName>
</protein>
<sequence>MRAWHVEATVEMILPDLATFQSPYFLHSHTSSSSSPSSTSDSTPINDQLLPGVVCCCCNLGLLGVRYELLEAVPLGLEWFLLFPYQDQTLGVPVGGTHVLLCKYENRSIGLHGQKE</sequence>
<accession>A0A328DQV5</accession>
<evidence type="ECO:0000313" key="2">
    <source>
        <dbReference type="Proteomes" id="UP000249390"/>
    </source>
</evidence>
<dbReference type="EMBL" id="NQVE01000105">
    <property type="protein sequence ID" value="RAL47984.1"/>
    <property type="molecule type" value="Genomic_DNA"/>
</dbReference>
<name>A0A328DQV5_9ASTE</name>
<dbReference type="AlphaFoldDB" id="A0A328DQV5"/>